<feature type="domain" description="Retrotransposon gag" evidence="1">
    <location>
        <begin position="2"/>
        <end position="50"/>
    </location>
</feature>
<protein>
    <recommendedName>
        <fullName evidence="1">Retrotransposon gag domain-containing protein</fullName>
    </recommendedName>
</protein>
<organism evidence="2 3">
    <name type="scientific">Trifolium medium</name>
    <dbReference type="NCBI Taxonomy" id="97028"/>
    <lineage>
        <taxon>Eukaryota</taxon>
        <taxon>Viridiplantae</taxon>
        <taxon>Streptophyta</taxon>
        <taxon>Embryophyta</taxon>
        <taxon>Tracheophyta</taxon>
        <taxon>Spermatophyta</taxon>
        <taxon>Magnoliopsida</taxon>
        <taxon>eudicotyledons</taxon>
        <taxon>Gunneridae</taxon>
        <taxon>Pentapetalae</taxon>
        <taxon>rosids</taxon>
        <taxon>fabids</taxon>
        <taxon>Fabales</taxon>
        <taxon>Fabaceae</taxon>
        <taxon>Papilionoideae</taxon>
        <taxon>50 kb inversion clade</taxon>
        <taxon>NPAAA clade</taxon>
        <taxon>Hologalegina</taxon>
        <taxon>IRL clade</taxon>
        <taxon>Trifolieae</taxon>
        <taxon>Trifolium</taxon>
    </lineage>
</organism>
<proteinExistence type="predicted"/>
<accession>A0A392UUZ9</accession>
<dbReference type="AlphaFoldDB" id="A0A392UUZ9"/>
<dbReference type="Pfam" id="PF03732">
    <property type="entry name" value="Retrotrans_gag"/>
    <property type="match status" value="1"/>
</dbReference>
<keyword evidence="3" id="KW-1185">Reference proteome</keyword>
<sequence length="51" mass="6010">MNLPKNSITRYADFHRKFIHQFARSKHVQVTATSLFSIRQGNSETLREYLA</sequence>
<dbReference type="InterPro" id="IPR005162">
    <property type="entry name" value="Retrotrans_gag_dom"/>
</dbReference>
<evidence type="ECO:0000313" key="3">
    <source>
        <dbReference type="Proteomes" id="UP000265520"/>
    </source>
</evidence>
<feature type="non-terminal residue" evidence="2">
    <location>
        <position position="51"/>
    </location>
</feature>
<gene>
    <name evidence="2" type="ORF">A2U01_0099982</name>
</gene>
<name>A0A392UUZ9_9FABA</name>
<evidence type="ECO:0000259" key="1">
    <source>
        <dbReference type="Pfam" id="PF03732"/>
    </source>
</evidence>
<reference evidence="2 3" key="1">
    <citation type="journal article" date="2018" name="Front. Plant Sci.">
        <title>Red Clover (Trifolium pratense) and Zigzag Clover (T. medium) - A Picture of Genomic Similarities and Differences.</title>
        <authorList>
            <person name="Dluhosova J."/>
            <person name="Istvanek J."/>
            <person name="Nedelnik J."/>
            <person name="Repkova J."/>
        </authorList>
    </citation>
    <scope>NUCLEOTIDE SEQUENCE [LARGE SCALE GENOMIC DNA]</scope>
    <source>
        <strain evidence="3">cv. 10/8</strain>
        <tissue evidence="2">Leaf</tissue>
    </source>
</reference>
<dbReference type="EMBL" id="LXQA010956964">
    <property type="protein sequence ID" value="MCI78711.1"/>
    <property type="molecule type" value="Genomic_DNA"/>
</dbReference>
<evidence type="ECO:0000313" key="2">
    <source>
        <dbReference type="EMBL" id="MCI78711.1"/>
    </source>
</evidence>
<comment type="caution">
    <text evidence="2">The sequence shown here is derived from an EMBL/GenBank/DDBJ whole genome shotgun (WGS) entry which is preliminary data.</text>
</comment>
<dbReference type="Proteomes" id="UP000265520">
    <property type="component" value="Unassembled WGS sequence"/>
</dbReference>